<organism evidence="11 12">
    <name type="scientific">Streptomyces maoxianensis</name>
    <dbReference type="NCBI Taxonomy" id="1459942"/>
    <lineage>
        <taxon>Bacteria</taxon>
        <taxon>Bacillati</taxon>
        <taxon>Actinomycetota</taxon>
        <taxon>Actinomycetes</taxon>
        <taxon>Kitasatosporales</taxon>
        <taxon>Streptomycetaceae</taxon>
        <taxon>Streptomyces</taxon>
    </lineage>
</organism>
<feature type="signal peptide" evidence="9">
    <location>
        <begin position="1"/>
        <end position="28"/>
    </location>
</feature>
<keyword evidence="12" id="KW-1185">Reference proteome</keyword>
<evidence type="ECO:0000256" key="8">
    <source>
        <dbReference type="SAM" id="MobiDB-lite"/>
    </source>
</evidence>
<dbReference type="EMBL" id="JBHSFE010000019">
    <property type="protein sequence ID" value="MFC4610746.1"/>
    <property type="molecule type" value="Genomic_DNA"/>
</dbReference>
<evidence type="ECO:0000256" key="4">
    <source>
        <dbReference type="ARBA" id="ARBA00022729"/>
    </source>
</evidence>
<evidence type="ECO:0000256" key="5">
    <source>
        <dbReference type="ARBA" id="ARBA00022889"/>
    </source>
</evidence>
<evidence type="ECO:0000256" key="9">
    <source>
        <dbReference type="SAM" id="SignalP"/>
    </source>
</evidence>
<feature type="compositionally biased region" description="Pro residues" evidence="8">
    <location>
        <begin position="154"/>
        <end position="192"/>
    </location>
</feature>
<dbReference type="Pfam" id="PF03777">
    <property type="entry name" value="ChpA-C"/>
    <property type="match status" value="2"/>
</dbReference>
<evidence type="ECO:0000259" key="10">
    <source>
        <dbReference type="PROSITE" id="PS51884"/>
    </source>
</evidence>
<keyword evidence="4 9" id="KW-0732">Signal</keyword>
<dbReference type="RefSeq" id="WP_381199094.1">
    <property type="nucleotide sequence ID" value="NZ_JBHSFE010000019.1"/>
</dbReference>
<keyword evidence="6 7" id="KW-0034">Amyloid</keyword>
<feature type="chain" id="PRO_5047539587" evidence="9">
    <location>
        <begin position="29"/>
        <end position="294"/>
    </location>
</feature>
<protein>
    <submittedName>
        <fullName evidence="11">Chaplin</fullName>
    </submittedName>
</protein>
<comment type="caution">
    <text evidence="11">The sequence shown here is derived from an EMBL/GenBank/DDBJ whole genome shotgun (WGS) entry which is preliminary data.</text>
</comment>
<feature type="region of interest" description="Disordered" evidence="8">
    <location>
        <begin position="138"/>
        <end position="192"/>
    </location>
</feature>
<feature type="domain" description="Chaplin" evidence="10">
    <location>
        <begin position="39"/>
        <end position="79"/>
    </location>
</feature>
<keyword evidence="5" id="KW-0130">Cell adhesion</keyword>
<accession>A0ABV9G922</accession>
<name>A0ABV9G922_9ACTN</name>
<dbReference type="PROSITE" id="PS51884">
    <property type="entry name" value="CHAPLIN"/>
    <property type="match status" value="2"/>
</dbReference>
<keyword evidence="3" id="KW-0964">Secreted</keyword>
<dbReference type="InterPro" id="IPR005528">
    <property type="entry name" value="ChpA-H"/>
</dbReference>
<evidence type="ECO:0000256" key="2">
    <source>
        <dbReference type="ARBA" id="ARBA00022512"/>
    </source>
</evidence>
<sequence>MRQVTRKGLITMAAAGGVLALGGSYAYADAGATGIASNSPGVASGNTVQLPLHVPVNACGNTVNVVGLLNPAGGNQCSNSSGGGTQGTGAQADGETSNSPGVASGNNIQAPIHLPVNACGNTVTAIGLGNAVAGNECGNGTTPGTETPDNPVTPVTPPVTPVTPPVTPVTPPVTPVTPPVTPVTPPVTPVTPPVTPVTPPVTPVTPPVTPVTPPVTPVTPPVTPVTPGQPTTPNVPNAPEPAAPNTPGTQTGNSPVTPDELAQTGSGPLDMLIPAGAGLLLAGAVLYRRGRVRA</sequence>
<feature type="region of interest" description="Disordered" evidence="8">
    <location>
        <begin position="78"/>
        <end position="106"/>
    </location>
</feature>
<evidence type="ECO:0000313" key="11">
    <source>
        <dbReference type="EMBL" id="MFC4610746.1"/>
    </source>
</evidence>
<feature type="domain" description="Chaplin" evidence="10">
    <location>
        <begin position="99"/>
        <end position="139"/>
    </location>
</feature>
<feature type="compositionally biased region" description="Polar residues" evidence="8">
    <location>
        <begin position="138"/>
        <end position="150"/>
    </location>
</feature>
<gene>
    <name evidence="11" type="ORF">ACFO9E_23555</name>
</gene>
<keyword evidence="2" id="KW-0134">Cell wall</keyword>
<proteinExistence type="predicted"/>
<dbReference type="Proteomes" id="UP001595993">
    <property type="component" value="Unassembled WGS sequence"/>
</dbReference>
<feature type="compositionally biased region" description="Low complexity" evidence="8">
    <location>
        <begin position="225"/>
        <end position="235"/>
    </location>
</feature>
<comment type="subcellular location">
    <subcellularLocation>
        <location evidence="1">Secreted</location>
        <location evidence="1">Cell wall</location>
    </subcellularLocation>
</comment>
<evidence type="ECO:0000313" key="12">
    <source>
        <dbReference type="Proteomes" id="UP001595993"/>
    </source>
</evidence>
<reference evidence="12" key="1">
    <citation type="journal article" date="2019" name="Int. J. Syst. Evol. Microbiol.">
        <title>The Global Catalogue of Microorganisms (GCM) 10K type strain sequencing project: providing services to taxonomists for standard genome sequencing and annotation.</title>
        <authorList>
            <consortium name="The Broad Institute Genomics Platform"/>
            <consortium name="The Broad Institute Genome Sequencing Center for Infectious Disease"/>
            <person name="Wu L."/>
            <person name="Ma J."/>
        </authorList>
    </citation>
    <scope>NUCLEOTIDE SEQUENCE [LARGE SCALE GENOMIC DNA]</scope>
    <source>
        <strain evidence="12">CGMCC 4.7139</strain>
    </source>
</reference>
<evidence type="ECO:0000256" key="7">
    <source>
        <dbReference type="PROSITE-ProRule" id="PRU01232"/>
    </source>
</evidence>
<feature type="region of interest" description="Disordered" evidence="8">
    <location>
        <begin position="219"/>
        <end position="268"/>
    </location>
</feature>
<evidence type="ECO:0000256" key="3">
    <source>
        <dbReference type="ARBA" id="ARBA00022525"/>
    </source>
</evidence>
<evidence type="ECO:0000256" key="1">
    <source>
        <dbReference type="ARBA" id="ARBA00004191"/>
    </source>
</evidence>
<feature type="compositionally biased region" description="Polar residues" evidence="8">
    <location>
        <begin position="94"/>
        <end position="106"/>
    </location>
</feature>
<evidence type="ECO:0000256" key="6">
    <source>
        <dbReference type="ARBA" id="ARBA00023087"/>
    </source>
</evidence>